<keyword evidence="4" id="KW-1185">Reference proteome</keyword>
<gene>
    <name evidence="3" type="ORF">TRFO_16689</name>
</gene>
<dbReference type="InterPro" id="IPR011989">
    <property type="entry name" value="ARM-like"/>
</dbReference>
<dbReference type="SUPFAM" id="SSF48371">
    <property type="entry name" value="ARM repeat"/>
    <property type="match status" value="2"/>
</dbReference>
<evidence type="ECO:0000313" key="3">
    <source>
        <dbReference type="EMBL" id="OHT13243.1"/>
    </source>
</evidence>
<feature type="compositionally biased region" description="Polar residues" evidence="1">
    <location>
        <begin position="341"/>
        <end position="352"/>
    </location>
</feature>
<dbReference type="AlphaFoldDB" id="A0A1J4KPS4"/>
<dbReference type="RefSeq" id="XP_068366379.1">
    <property type="nucleotide sequence ID" value="XM_068499135.1"/>
</dbReference>
<comment type="caution">
    <text evidence="3">The sequence shown here is derived from an EMBL/GenBank/DDBJ whole genome shotgun (WGS) entry which is preliminary data.</text>
</comment>
<protein>
    <recommendedName>
        <fullName evidence="2">CLASP N-terminal domain-containing protein</fullName>
    </recommendedName>
</protein>
<dbReference type="GeneID" id="94833839"/>
<dbReference type="Pfam" id="PF12348">
    <property type="entry name" value="CLASP_N"/>
    <property type="match status" value="1"/>
</dbReference>
<evidence type="ECO:0000259" key="2">
    <source>
        <dbReference type="Pfam" id="PF12348"/>
    </source>
</evidence>
<proteinExistence type="predicted"/>
<dbReference type="Proteomes" id="UP000179807">
    <property type="component" value="Unassembled WGS sequence"/>
</dbReference>
<feature type="region of interest" description="Disordered" evidence="1">
    <location>
        <begin position="420"/>
        <end position="463"/>
    </location>
</feature>
<dbReference type="Gene3D" id="1.25.10.10">
    <property type="entry name" value="Leucine-rich Repeat Variant"/>
    <property type="match status" value="2"/>
</dbReference>
<evidence type="ECO:0000256" key="1">
    <source>
        <dbReference type="SAM" id="MobiDB-lite"/>
    </source>
</evidence>
<dbReference type="InterPro" id="IPR024395">
    <property type="entry name" value="CLASP_N_dom"/>
</dbReference>
<name>A0A1J4KPS4_9EUKA</name>
<feature type="compositionally biased region" description="Low complexity" evidence="1">
    <location>
        <begin position="326"/>
        <end position="340"/>
    </location>
</feature>
<feature type="domain" description="CLASP N-terminal" evidence="2">
    <location>
        <begin position="631"/>
        <end position="777"/>
    </location>
</feature>
<accession>A0A1J4KPS4</accession>
<feature type="region of interest" description="Disordered" evidence="1">
    <location>
        <begin position="315"/>
        <end position="352"/>
    </location>
</feature>
<dbReference type="OrthoDB" id="10684017at2759"/>
<dbReference type="EMBL" id="MLAK01000545">
    <property type="protein sequence ID" value="OHT13243.1"/>
    <property type="molecule type" value="Genomic_DNA"/>
</dbReference>
<feature type="compositionally biased region" description="Polar residues" evidence="1">
    <location>
        <begin position="434"/>
        <end position="455"/>
    </location>
</feature>
<reference evidence="3" key="1">
    <citation type="submission" date="2016-10" db="EMBL/GenBank/DDBJ databases">
        <authorList>
            <person name="Benchimol M."/>
            <person name="Almeida L.G."/>
            <person name="Vasconcelos A.T."/>
            <person name="Perreira-Neves A."/>
            <person name="Rosa I.A."/>
            <person name="Tasca T."/>
            <person name="Bogo M.R."/>
            <person name="de Souza W."/>
        </authorList>
    </citation>
    <scope>NUCLEOTIDE SEQUENCE [LARGE SCALE GENOMIC DNA]</scope>
    <source>
        <strain evidence="3">K</strain>
    </source>
</reference>
<dbReference type="VEuPathDB" id="TrichDB:TRFO_16689"/>
<evidence type="ECO:0000313" key="4">
    <source>
        <dbReference type="Proteomes" id="UP000179807"/>
    </source>
</evidence>
<organism evidence="3 4">
    <name type="scientific">Tritrichomonas foetus</name>
    <dbReference type="NCBI Taxonomy" id="1144522"/>
    <lineage>
        <taxon>Eukaryota</taxon>
        <taxon>Metamonada</taxon>
        <taxon>Parabasalia</taxon>
        <taxon>Tritrichomonadida</taxon>
        <taxon>Tritrichomonadidae</taxon>
        <taxon>Tritrichomonas</taxon>
    </lineage>
</organism>
<dbReference type="InterPro" id="IPR016024">
    <property type="entry name" value="ARM-type_fold"/>
</dbReference>
<sequence>MTTKKKSDLDFGFIPKQVSLKIDSRSDKNRIASIQYINIHLPLSIPKDFNVNEFINLIRDRLCDNNPTVSKVASSIISKLIARIGPISASSYLKLFVGALAPQICNTNDEIRQLGRSAFRDLVVATADPQQSFDELVNQTKFMMPAQQCEICQCFSDLINERLLPTKFLLNYNTTFSSFLNSTNEKSKSKVQTFIELVRFKDSQIADQINKFSYGKTSNYNENNPTQNSVYHNTDLIGCNECSNCNDNSYHETNNNNFIGPIVSSRSEIPNHINLCDDINPICTSRSDIISTRPKNIETQFLKADLYEKIRNNNNQISPPKFISVPPTTTTKSSMSYTKPNTNQSYRQPSLPSTFENKKKLLIPNKPVLPRILNDDITNGIKENNYNNETHYNINYNEDRPISTDFHSIMNEKETKTNDYKKPISPLLGKLKSKPNTTSSIHSNVTSDATTNNYISPEDRPIKSNMYEQPLTDLKEETRASTQDAIRDRSNYEDNSDFHKYDKCEIYGNNDDNDYNYDYNYYHNDNTHSNYNSYNNDQGDKGIFSKGNKKKILPPFAKTYNKEMLKKEKDSKLKVKKHLSFKAPNKPLYRMVQVRKGASTKLTLEKIMNDLGSKEWDDQNNAITELTENKMQFEKEISQNLRNIIVSLLECASSLRTILAKNALTCMLELLNIESIDYNSISEMFSSSLLQIVMSSKKFIVDLASQCLLSLMKRIQPNRAASILIRECQRKHPACRVRVAEAIVAIIQKVPDPKILSESLSLLSNDPSPDVRKFAKEASSLVNL</sequence>